<evidence type="ECO:0000313" key="2">
    <source>
        <dbReference type="EMBL" id="SVA25695.1"/>
    </source>
</evidence>
<organism evidence="2">
    <name type="scientific">marine metagenome</name>
    <dbReference type="NCBI Taxonomy" id="408172"/>
    <lineage>
        <taxon>unclassified sequences</taxon>
        <taxon>metagenomes</taxon>
        <taxon>ecological metagenomes</taxon>
    </lineage>
</organism>
<gene>
    <name evidence="2" type="ORF">METZ01_LOCUS78549</name>
</gene>
<dbReference type="InterPro" id="IPR029063">
    <property type="entry name" value="SAM-dependent_MTases_sf"/>
</dbReference>
<name>A0A381UBT0_9ZZZZ</name>
<dbReference type="InterPro" id="IPR013217">
    <property type="entry name" value="Methyltransf_12"/>
</dbReference>
<protein>
    <recommendedName>
        <fullName evidence="1">Methyltransferase type 12 domain-containing protein</fullName>
    </recommendedName>
</protein>
<dbReference type="CDD" id="cd02440">
    <property type="entry name" value="AdoMet_MTases"/>
    <property type="match status" value="1"/>
</dbReference>
<dbReference type="Pfam" id="PF08242">
    <property type="entry name" value="Methyltransf_12"/>
    <property type="match status" value="1"/>
</dbReference>
<evidence type="ECO:0000259" key="1">
    <source>
        <dbReference type="Pfam" id="PF08242"/>
    </source>
</evidence>
<dbReference type="PANTHER" id="PTHR43861">
    <property type="entry name" value="TRANS-ACONITATE 2-METHYLTRANSFERASE-RELATED"/>
    <property type="match status" value="1"/>
</dbReference>
<dbReference type="AlphaFoldDB" id="A0A381UBT0"/>
<proteinExistence type="predicted"/>
<dbReference type="PANTHER" id="PTHR43861:SF1">
    <property type="entry name" value="TRANS-ACONITATE 2-METHYLTRANSFERASE"/>
    <property type="match status" value="1"/>
</dbReference>
<reference evidence="2" key="1">
    <citation type="submission" date="2018-05" db="EMBL/GenBank/DDBJ databases">
        <authorList>
            <person name="Lanie J.A."/>
            <person name="Ng W.-L."/>
            <person name="Kazmierczak K.M."/>
            <person name="Andrzejewski T.M."/>
            <person name="Davidsen T.M."/>
            <person name="Wayne K.J."/>
            <person name="Tettelin H."/>
            <person name="Glass J.I."/>
            <person name="Rusch D."/>
            <person name="Podicherti R."/>
            <person name="Tsui H.-C.T."/>
            <person name="Winkler M.E."/>
        </authorList>
    </citation>
    <scope>NUCLEOTIDE SEQUENCE</scope>
</reference>
<dbReference type="SUPFAM" id="SSF53335">
    <property type="entry name" value="S-adenosyl-L-methionine-dependent methyltransferases"/>
    <property type="match status" value="1"/>
</dbReference>
<feature type="domain" description="Methyltransferase type 12" evidence="1">
    <location>
        <begin position="37"/>
        <end position="137"/>
    </location>
</feature>
<dbReference type="EMBL" id="UINC01006135">
    <property type="protein sequence ID" value="SVA25695.1"/>
    <property type="molecule type" value="Genomic_DNA"/>
</dbReference>
<sequence>MVGNDFSFATFSKNEFYSTLNARLVDMADVSSDRRIVDLACGAGGVTRLILERINRTKDTVVIALDHSSVALKTAMEDLKDISNNAVKFVQLGVENVSEAVKDSVDTIVFCNAIHYVPDKDAVVSDIANALRPGGKFAFNTSFYEGGQHEDSTAFYSKWMLKAMRILRKEYGLKPQRSAEKVESRRQLTPDDYGNLMERNGLTIVRQTVDTVPVPIEGWLDISTFSDFIEGTMPGVPLEKASAALQKGVRQTYEEMGVTHVPRNWLDVVAVKS</sequence>
<accession>A0A381UBT0</accession>
<dbReference type="Gene3D" id="3.40.50.150">
    <property type="entry name" value="Vaccinia Virus protein VP39"/>
    <property type="match status" value="1"/>
</dbReference>